<evidence type="ECO:0000313" key="1">
    <source>
        <dbReference type="EMBL" id="KOF92043.1"/>
    </source>
</evidence>
<name>A0A0L8HRZ2_OCTBM</name>
<feature type="non-terminal residue" evidence="1">
    <location>
        <position position="1"/>
    </location>
</feature>
<protein>
    <submittedName>
        <fullName evidence="1">Uncharacterized protein</fullName>
    </submittedName>
</protein>
<reference evidence="1" key="1">
    <citation type="submission" date="2015-07" db="EMBL/GenBank/DDBJ databases">
        <title>MeaNS - Measles Nucleotide Surveillance Program.</title>
        <authorList>
            <person name="Tran T."/>
            <person name="Druce J."/>
        </authorList>
    </citation>
    <scope>NUCLEOTIDE SEQUENCE</scope>
    <source>
        <strain evidence="1">UCB-OBI-ISO-001</strain>
        <tissue evidence="1">Gonad</tissue>
    </source>
</reference>
<dbReference type="EMBL" id="KQ417414">
    <property type="protein sequence ID" value="KOF92043.1"/>
    <property type="molecule type" value="Genomic_DNA"/>
</dbReference>
<gene>
    <name evidence="1" type="ORF">OCBIM_22007438mg</name>
</gene>
<dbReference type="AlphaFoldDB" id="A0A0L8HRZ2"/>
<proteinExistence type="predicted"/>
<organism evidence="1">
    <name type="scientific">Octopus bimaculoides</name>
    <name type="common">California two-spotted octopus</name>
    <dbReference type="NCBI Taxonomy" id="37653"/>
    <lineage>
        <taxon>Eukaryota</taxon>
        <taxon>Metazoa</taxon>
        <taxon>Spiralia</taxon>
        <taxon>Lophotrochozoa</taxon>
        <taxon>Mollusca</taxon>
        <taxon>Cephalopoda</taxon>
        <taxon>Coleoidea</taxon>
        <taxon>Octopodiformes</taxon>
        <taxon>Octopoda</taxon>
        <taxon>Incirrata</taxon>
        <taxon>Octopodidae</taxon>
        <taxon>Octopus</taxon>
    </lineage>
</organism>
<sequence>SSKPPVPNPMKQVDWSEVSSDKDIAHSIAVDVKNRFEMLSRHTDDIETQYNNLVKATDEIALSKLRKKKRIKHRSIHADVRVREAWKHLKRSKLRHEQRPTKHNFKDAFKTQGTQDEAYANVETDYILAEISKIAKLHTAKQHAAVWKLINTLTERKFKPSIGLKGRSSEKRMANWFDHFQKLLGEPQQTSGLPLPLHQISNALDIITDLFTLDELNVVLSSFANDKSPEIDNIPTLLWKVPYFTKPY</sequence>
<accession>A0A0L8HRZ2</accession>